<accession>A0A0W8G9G0</accession>
<dbReference type="EMBL" id="LNQE01000128">
    <property type="protein sequence ID" value="KUG29123.1"/>
    <property type="molecule type" value="Genomic_DNA"/>
</dbReference>
<organism evidence="1">
    <name type="scientific">hydrocarbon metagenome</name>
    <dbReference type="NCBI Taxonomy" id="938273"/>
    <lineage>
        <taxon>unclassified sequences</taxon>
        <taxon>metagenomes</taxon>
        <taxon>ecological metagenomes</taxon>
    </lineage>
</organism>
<reference evidence="1" key="1">
    <citation type="journal article" date="2015" name="Proc. Natl. Acad. Sci. U.S.A.">
        <title>Networks of energetic and metabolic interactions define dynamics in microbial communities.</title>
        <authorList>
            <person name="Embree M."/>
            <person name="Liu J.K."/>
            <person name="Al-Bassam M.M."/>
            <person name="Zengler K."/>
        </authorList>
    </citation>
    <scope>NUCLEOTIDE SEQUENCE</scope>
</reference>
<name>A0A0W8G9G0_9ZZZZ</name>
<proteinExistence type="predicted"/>
<sequence length="47" mass="5403">MQRAHQKESSFLGFPKTPDRIMNFFSCCKPFATPLDEEVFLGTCSYP</sequence>
<gene>
    <name evidence="1" type="ORF">ASZ90_000991</name>
</gene>
<evidence type="ECO:0000313" key="1">
    <source>
        <dbReference type="EMBL" id="KUG29123.1"/>
    </source>
</evidence>
<dbReference type="AlphaFoldDB" id="A0A0W8G9G0"/>
<comment type="caution">
    <text evidence="1">The sequence shown here is derived from an EMBL/GenBank/DDBJ whole genome shotgun (WGS) entry which is preliminary data.</text>
</comment>
<protein>
    <submittedName>
        <fullName evidence="1">Uncharacterized protein</fullName>
    </submittedName>
</protein>